<organism evidence="1">
    <name type="scientific">Nyssomyia neivai</name>
    <dbReference type="NCBI Taxonomy" id="330878"/>
    <lineage>
        <taxon>Eukaryota</taxon>
        <taxon>Metazoa</taxon>
        <taxon>Ecdysozoa</taxon>
        <taxon>Arthropoda</taxon>
        <taxon>Hexapoda</taxon>
        <taxon>Insecta</taxon>
        <taxon>Pterygota</taxon>
        <taxon>Neoptera</taxon>
        <taxon>Endopterygota</taxon>
        <taxon>Diptera</taxon>
        <taxon>Nematocera</taxon>
        <taxon>Psychodoidea</taxon>
        <taxon>Psychodidae</taxon>
        <taxon>Nyssomyia</taxon>
    </lineage>
</organism>
<accession>A0A1L8DBU4</accession>
<dbReference type="Pfam" id="PF09495">
    <property type="entry name" value="DUF2462"/>
    <property type="match status" value="1"/>
</dbReference>
<evidence type="ECO:0000313" key="1">
    <source>
        <dbReference type="EMBL" id="JAV03912.1"/>
    </source>
</evidence>
<reference evidence="1" key="1">
    <citation type="submission" date="2016-12" db="EMBL/GenBank/DDBJ databases">
        <title>An insight into the sialome and mialome of the sand fly, Nyssomyia neivai.</title>
        <authorList>
            <person name="Sebastian V."/>
            <person name="Goulart T.M."/>
            <person name="Oliveira W."/>
            <person name="Calvo E."/>
            <person name="Oliveira L.F."/>
            <person name="Pinto M.C."/>
            <person name="Rosselino A.M."/>
            <person name="Ribeiro J.M."/>
        </authorList>
    </citation>
    <scope>NUCLEOTIDE SEQUENCE</scope>
</reference>
<dbReference type="EMBL" id="GFDF01010172">
    <property type="protein sequence ID" value="JAV03912.1"/>
    <property type="molecule type" value="Transcribed_RNA"/>
</dbReference>
<name>A0A1L8DBU4_9DIPT</name>
<dbReference type="InterPro" id="IPR019034">
    <property type="entry name" value="UPF0390"/>
</dbReference>
<sequence>MPQGKIKVKTKVPDAVKAKLQKKKKSGVAFTRRANAPIQAKKTKMQGTQKIKQLLSKAVNKSFEEDIRARASEGVINFSKAQHAVAKHNKNSKANVPDA</sequence>
<proteinExistence type="predicted"/>
<protein>
    <submittedName>
        <fullName evidence="1">Uncharacterized protein</fullName>
    </submittedName>
</protein>
<dbReference type="AlphaFoldDB" id="A0A1L8DBU4"/>